<gene>
    <name evidence="3" type="primary">LOC105222376</name>
</gene>
<dbReference type="InterPro" id="IPR010622">
    <property type="entry name" value="FAST_Leu-rich"/>
</dbReference>
<sequence>MLLNIVTSLNLTFVIRVYQKCIPNVHSVKLHIFSYQKIGYSKYLNGRFIHNYISSDTNVSKQMTKIKIHSDPVLVKNTIDPFALNETEKSTFKFKSLLYDENKDEIIAELNACKDTTQLLQFIKEYHEVFKRNHIVQSILVLKDILQDRKDCLVTEELLKVILRALEPHVNSINITEQSCCYLCLRKFGVPNTNLVMQQLLLGALKKVFISSPDKPIALAALSRLAVGINTGDDFHVPTVCSPFIPHIMSHIEHCDNEEDLRLLSICIINLQPLITTDILETFKIKLDLSIRNGVINAKTPRTTIKLLHLLNISKWSQKNGQIIRQLLLLLYPSFSNLNITDLKTISRVFSYHLEPSALINPFSKLMKNLLQRHQTVDVLAAYLPFTEPRWREPTIEIFKNLLFTSEKSLTTYPATEYFRIIRALKISDSKTCDAYWANILKSLNSDDEEKTHLRFIRHCHRYMHFNNNLGGTYRFIPLERRLSQLAMELIENDVSGRLPSKFARLAAFVLAYGHTPFGWKKFPNVVLSKIISMSSQFSTIDCFLLSRGVHIALELRFRNTIPSLLGMQLATIDSVLTDCIGRHLESKYLSIFDLNTIVRTLGYRKSLKNKTIYQEALSRYNQLDFSELNSRLIREMAYNFNISNCIVPIAMEAMFTYIETNQKYVIGETVEKVLNCAYNLGYMPQSEAVLNNAAFILKRDFENMSGLSIVQACLALCYYKSMPEDLIDKVFCVKFIQRIEEEIHVCYSKATYPERVLNLIMQLNRTVCLDYPEANVPWFQQNYLEAQLSRKHKTRSKFGDDVKNLLNAVLSDDNFFSCNHITPYGYQIDFVIHFDKNREPIPAPAETTILDRITKFAILLLRLDSFCENDLTALRGPEHLKTKHLEMMGYKVIHINEHDWNTRYMNSPEIKTKYLKYLLQI</sequence>
<dbReference type="InterPro" id="IPR013579">
    <property type="entry name" value="FAST_2"/>
</dbReference>
<dbReference type="Proteomes" id="UP001652620">
    <property type="component" value="Chromosome 1"/>
</dbReference>
<evidence type="ECO:0000313" key="3">
    <source>
        <dbReference type="RefSeq" id="XP_049318396.1"/>
    </source>
</evidence>
<dbReference type="GeneID" id="105222376"/>
<dbReference type="Pfam" id="PF08373">
    <property type="entry name" value="RAP"/>
    <property type="match status" value="1"/>
</dbReference>
<feature type="domain" description="RAP" evidence="1">
    <location>
        <begin position="857"/>
        <end position="921"/>
    </location>
</feature>
<accession>A0ABM3KA92</accession>
<protein>
    <submittedName>
        <fullName evidence="3">Uncharacterized protein LOC105222376 isoform X1</fullName>
    </submittedName>
</protein>
<proteinExistence type="predicted"/>
<dbReference type="Pfam" id="PF06743">
    <property type="entry name" value="FAST_1"/>
    <property type="match status" value="1"/>
</dbReference>
<evidence type="ECO:0000259" key="1">
    <source>
        <dbReference type="PROSITE" id="PS51286"/>
    </source>
</evidence>
<keyword evidence="2" id="KW-1185">Reference proteome</keyword>
<dbReference type="InterPro" id="IPR013584">
    <property type="entry name" value="RAP"/>
</dbReference>
<dbReference type="PROSITE" id="PS51286">
    <property type="entry name" value="RAP"/>
    <property type="match status" value="1"/>
</dbReference>
<evidence type="ECO:0000313" key="2">
    <source>
        <dbReference type="Proteomes" id="UP001652620"/>
    </source>
</evidence>
<name>A0ABM3KA92_BACDO</name>
<dbReference type="RefSeq" id="XP_049318396.1">
    <property type="nucleotide sequence ID" value="XM_049462439.1"/>
</dbReference>
<organism evidence="2 3">
    <name type="scientific">Bactrocera dorsalis</name>
    <name type="common">Oriental fruit fly</name>
    <name type="synonym">Dacus dorsalis</name>
    <dbReference type="NCBI Taxonomy" id="27457"/>
    <lineage>
        <taxon>Eukaryota</taxon>
        <taxon>Metazoa</taxon>
        <taxon>Ecdysozoa</taxon>
        <taxon>Arthropoda</taxon>
        <taxon>Hexapoda</taxon>
        <taxon>Insecta</taxon>
        <taxon>Pterygota</taxon>
        <taxon>Neoptera</taxon>
        <taxon>Endopterygota</taxon>
        <taxon>Diptera</taxon>
        <taxon>Brachycera</taxon>
        <taxon>Muscomorpha</taxon>
        <taxon>Tephritoidea</taxon>
        <taxon>Tephritidae</taxon>
        <taxon>Bactrocera</taxon>
        <taxon>Bactrocera</taxon>
    </lineage>
</organism>
<dbReference type="SMART" id="SM00952">
    <property type="entry name" value="RAP"/>
    <property type="match status" value="1"/>
</dbReference>
<reference evidence="2" key="1">
    <citation type="submission" date="2025-05" db="UniProtKB">
        <authorList>
            <consortium name="RefSeq"/>
        </authorList>
    </citation>
    <scope>NUCLEOTIDE SEQUENCE [LARGE SCALE GENOMIC DNA]</scope>
</reference>
<reference evidence="3" key="2">
    <citation type="submission" date="2025-08" db="UniProtKB">
        <authorList>
            <consortium name="RefSeq"/>
        </authorList>
    </citation>
    <scope>IDENTIFICATION</scope>
    <source>
        <tissue evidence="3">Adult</tissue>
    </source>
</reference>
<dbReference type="Pfam" id="PF08368">
    <property type="entry name" value="FAST_2"/>
    <property type="match status" value="1"/>
</dbReference>